<dbReference type="Proteomes" id="UP000539175">
    <property type="component" value="Unassembled WGS sequence"/>
</dbReference>
<dbReference type="EMBL" id="JACIIZ010000005">
    <property type="protein sequence ID" value="MBB6251526.1"/>
    <property type="molecule type" value="Genomic_DNA"/>
</dbReference>
<dbReference type="RefSeq" id="WP_184800084.1">
    <property type="nucleotide sequence ID" value="NZ_JACIIZ010000005.1"/>
</dbReference>
<dbReference type="InterPro" id="IPR038296">
    <property type="entry name" value="ParD_sf"/>
</dbReference>
<dbReference type="Pfam" id="PF03693">
    <property type="entry name" value="ParD_antitoxin"/>
    <property type="match status" value="1"/>
</dbReference>
<dbReference type="PANTHER" id="PTHR36582:SF2">
    <property type="entry name" value="ANTITOXIN PARD"/>
    <property type="match status" value="1"/>
</dbReference>
<dbReference type="Gene3D" id="6.10.10.120">
    <property type="entry name" value="Antitoxin ParD1-like"/>
    <property type="match status" value="1"/>
</dbReference>
<protein>
    <submittedName>
        <fullName evidence="1">Antitoxin ParD1/3/4</fullName>
    </submittedName>
</protein>
<keyword evidence="2" id="KW-1185">Reference proteome</keyword>
<accession>A0A7X0AZG5</accession>
<name>A0A7X0AZG5_9PROT</name>
<dbReference type="NCBIfam" id="TIGR02606">
    <property type="entry name" value="antidote_CC2985"/>
    <property type="match status" value="1"/>
</dbReference>
<gene>
    <name evidence="1" type="ORF">FHS74_002077</name>
</gene>
<proteinExistence type="predicted"/>
<sequence length="92" mass="9752">MAKNTSVSSGEHFTHFVETQVAQGRYGTASAVTRAGWCLLEERESKLAALRMALEEGEADGISGQTVLDIWADVKAEAGEVGNGEYARSSGC</sequence>
<dbReference type="PANTHER" id="PTHR36582">
    <property type="entry name" value="ANTITOXIN PARD"/>
    <property type="match status" value="1"/>
</dbReference>
<organism evidence="1 2">
    <name type="scientific">Nitrospirillum iridis</name>
    <dbReference type="NCBI Taxonomy" id="765888"/>
    <lineage>
        <taxon>Bacteria</taxon>
        <taxon>Pseudomonadati</taxon>
        <taxon>Pseudomonadota</taxon>
        <taxon>Alphaproteobacteria</taxon>
        <taxon>Rhodospirillales</taxon>
        <taxon>Azospirillaceae</taxon>
        <taxon>Nitrospirillum</taxon>
    </lineage>
</organism>
<reference evidence="1 2" key="1">
    <citation type="submission" date="2020-08" db="EMBL/GenBank/DDBJ databases">
        <title>Genomic Encyclopedia of Type Strains, Phase IV (KMG-IV): sequencing the most valuable type-strain genomes for metagenomic binning, comparative biology and taxonomic classification.</title>
        <authorList>
            <person name="Goeker M."/>
        </authorList>
    </citation>
    <scope>NUCLEOTIDE SEQUENCE [LARGE SCALE GENOMIC DNA]</scope>
    <source>
        <strain evidence="1 2">DSM 22198</strain>
    </source>
</reference>
<evidence type="ECO:0000313" key="1">
    <source>
        <dbReference type="EMBL" id="MBB6251526.1"/>
    </source>
</evidence>
<dbReference type="AlphaFoldDB" id="A0A7X0AZG5"/>
<evidence type="ECO:0000313" key="2">
    <source>
        <dbReference type="Proteomes" id="UP000539175"/>
    </source>
</evidence>
<comment type="caution">
    <text evidence="1">The sequence shown here is derived from an EMBL/GenBank/DDBJ whole genome shotgun (WGS) entry which is preliminary data.</text>
</comment>
<dbReference type="InterPro" id="IPR022789">
    <property type="entry name" value="ParD"/>
</dbReference>